<accession>A0A378LMA1</accession>
<keyword evidence="2" id="KW-1185">Reference proteome</keyword>
<proteinExistence type="predicted"/>
<organism evidence="1 2">
    <name type="scientific">Legionella wadsworthii</name>
    <dbReference type="NCBI Taxonomy" id="28088"/>
    <lineage>
        <taxon>Bacteria</taxon>
        <taxon>Pseudomonadati</taxon>
        <taxon>Pseudomonadota</taxon>
        <taxon>Gammaproteobacteria</taxon>
        <taxon>Legionellales</taxon>
        <taxon>Legionellaceae</taxon>
        <taxon>Legionella</taxon>
    </lineage>
</organism>
<evidence type="ECO:0000313" key="1">
    <source>
        <dbReference type="EMBL" id="STY27874.1"/>
    </source>
</evidence>
<dbReference type="Proteomes" id="UP000255297">
    <property type="component" value="Unassembled WGS sequence"/>
</dbReference>
<dbReference type="AlphaFoldDB" id="A0A378LMA1"/>
<protein>
    <submittedName>
        <fullName evidence="1">Uncharacterized protein</fullName>
    </submittedName>
</protein>
<dbReference type="EMBL" id="UGPB01000001">
    <property type="protein sequence ID" value="STY27874.1"/>
    <property type="molecule type" value="Genomic_DNA"/>
</dbReference>
<dbReference type="STRING" id="1122170.GCA_000701265_01591"/>
<evidence type="ECO:0000313" key="2">
    <source>
        <dbReference type="Proteomes" id="UP000255297"/>
    </source>
</evidence>
<reference evidence="1 2" key="1">
    <citation type="submission" date="2018-06" db="EMBL/GenBank/DDBJ databases">
        <authorList>
            <consortium name="Pathogen Informatics"/>
            <person name="Doyle S."/>
        </authorList>
    </citation>
    <scope>NUCLEOTIDE SEQUENCE [LARGE SCALE GENOMIC DNA]</scope>
    <source>
        <strain evidence="1 2">NCTC11532</strain>
    </source>
</reference>
<sequence>MIFNEEKPLKQKKHVRYKLVAFMQEVFTKEYM</sequence>
<name>A0A378LMA1_9GAMM</name>
<gene>
    <name evidence="1" type="ORF">NCTC11532_00035</name>
</gene>